<dbReference type="Gene3D" id="2.60.40.790">
    <property type="match status" value="1"/>
</dbReference>
<sequence>MQKFIVLCCDRKFLSSPRRAGGSPMAIIKRERDPFEAFRTEMDSLFADMESRFHSLVPSFPSYSQRIREMPTLSTGGFSIDVRDESEEVVARADIPGCQKDMVKVRLIRPNLLQITCERKEEKEEEEKDFFIRERFFGTVSRSVPLPAEVSEDNAKATFENGVLEVHFKKSPREISGDIPIS</sequence>
<reference evidence="4 5" key="1">
    <citation type="submission" date="2018-05" db="EMBL/GenBank/DDBJ databases">
        <title>Draft genome of Methanospirillum lacunae Ki8-1.</title>
        <authorList>
            <person name="Dueholm M.S."/>
            <person name="Nielsen P.H."/>
            <person name="Bakmann L.F."/>
            <person name="Otzen D.E."/>
        </authorList>
    </citation>
    <scope>NUCLEOTIDE SEQUENCE [LARGE SCALE GENOMIC DNA]</scope>
    <source>
        <strain evidence="4 5">Ki8-1</strain>
    </source>
</reference>
<dbReference type="EMBL" id="QGMY01000016">
    <property type="protein sequence ID" value="PWR70166.1"/>
    <property type="molecule type" value="Genomic_DNA"/>
</dbReference>
<dbReference type="Proteomes" id="UP000245657">
    <property type="component" value="Unassembled WGS sequence"/>
</dbReference>
<dbReference type="InterPro" id="IPR008978">
    <property type="entry name" value="HSP20-like_chaperone"/>
</dbReference>
<proteinExistence type="inferred from homology"/>
<dbReference type="PROSITE" id="PS01031">
    <property type="entry name" value="SHSP"/>
    <property type="match status" value="1"/>
</dbReference>
<evidence type="ECO:0000256" key="1">
    <source>
        <dbReference type="PROSITE-ProRule" id="PRU00285"/>
    </source>
</evidence>
<name>A0A2V2MXQ1_9EURY</name>
<protein>
    <submittedName>
        <fullName evidence="4">Hsp20/alpha crystallin family protein</fullName>
    </submittedName>
</protein>
<gene>
    <name evidence="4" type="ORF">DK846_15630</name>
</gene>
<evidence type="ECO:0000256" key="2">
    <source>
        <dbReference type="RuleBase" id="RU003616"/>
    </source>
</evidence>
<dbReference type="CDD" id="cd06464">
    <property type="entry name" value="ACD_sHsps-like"/>
    <property type="match status" value="1"/>
</dbReference>
<evidence type="ECO:0000313" key="4">
    <source>
        <dbReference type="EMBL" id="PWR70166.1"/>
    </source>
</evidence>
<organism evidence="4 5">
    <name type="scientific">Methanospirillum lacunae</name>
    <dbReference type="NCBI Taxonomy" id="668570"/>
    <lineage>
        <taxon>Archaea</taxon>
        <taxon>Methanobacteriati</taxon>
        <taxon>Methanobacteriota</taxon>
        <taxon>Stenosarchaea group</taxon>
        <taxon>Methanomicrobia</taxon>
        <taxon>Methanomicrobiales</taxon>
        <taxon>Methanospirillaceae</taxon>
        <taxon>Methanospirillum</taxon>
    </lineage>
</organism>
<dbReference type="AlphaFoldDB" id="A0A2V2MXQ1"/>
<keyword evidence="5" id="KW-1185">Reference proteome</keyword>
<dbReference type="PANTHER" id="PTHR11527">
    <property type="entry name" value="HEAT-SHOCK PROTEIN 20 FAMILY MEMBER"/>
    <property type="match status" value="1"/>
</dbReference>
<comment type="similarity">
    <text evidence="1 2">Belongs to the small heat shock protein (HSP20) family.</text>
</comment>
<dbReference type="InterPro" id="IPR002068">
    <property type="entry name" value="A-crystallin/Hsp20_dom"/>
</dbReference>
<dbReference type="SUPFAM" id="SSF49764">
    <property type="entry name" value="HSP20-like chaperones"/>
    <property type="match status" value="1"/>
</dbReference>
<accession>A0A2V2MXQ1</accession>
<evidence type="ECO:0000313" key="5">
    <source>
        <dbReference type="Proteomes" id="UP000245657"/>
    </source>
</evidence>
<dbReference type="Pfam" id="PF00011">
    <property type="entry name" value="HSP20"/>
    <property type="match status" value="1"/>
</dbReference>
<dbReference type="InterPro" id="IPR031107">
    <property type="entry name" value="Small_HSP"/>
</dbReference>
<feature type="domain" description="SHSP" evidence="3">
    <location>
        <begin position="71"/>
        <end position="182"/>
    </location>
</feature>
<comment type="caution">
    <text evidence="4">The sequence shown here is derived from an EMBL/GenBank/DDBJ whole genome shotgun (WGS) entry which is preliminary data.</text>
</comment>
<evidence type="ECO:0000259" key="3">
    <source>
        <dbReference type="PROSITE" id="PS01031"/>
    </source>
</evidence>